<organism evidence="1 2">
    <name type="scientific">Symbiodinium microadriaticum</name>
    <name type="common">Dinoflagellate</name>
    <name type="synonym">Zooxanthella microadriatica</name>
    <dbReference type="NCBI Taxonomy" id="2951"/>
    <lineage>
        <taxon>Eukaryota</taxon>
        <taxon>Sar</taxon>
        <taxon>Alveolata</taxon>
        <taxon>Dinophyceae</taxon>
        <taxon>Suessiales</taxon>
        <taxon>Symbiodiniaceae</taxon>
        <taxon>Symbiodinium</taxon>
    </lineage>
</organism>
<accession>A0A1Q9E197</accession>
<comment type="caution">
    <text evidence="1">The sequence shown here is derived from an EMBL/GenBank/DDBJ whole genome shotgun (WGS) entry which is preliminary data.</text>
</comment>
<dbReference type="Proteomes" id="UP000186817">
    <property type="component" value="Unassembled WGS sequence"/>
</dbReference>
<evidence type="ECO:0000313" key="2">
    <source>
        <dbReference type="Proteomes" id="UP000186817"/>
    </source>
</evidence>
<name>A0A1Q9E197_SYMMI</name>
<protein>
    <submittedName>
        <fullName evidence="1">Uncharacterized protein</fullName>
    </submittedName>
</protein>
<keyword evidence="2" id="KW-1185">Reference proteome</keyword>
<dbReference type="EMBL" id="LSRX01000301">
    <property type="protein sequence ID" value="OLQ01214.1"/>
    <property type="molecule type" value="Genomic_DNA"/>
</dbReference>
<evidence type="ECO:0000313" key="1">
    <source>
        <dbReference type="EMBL" id="OLQ01214.1"/>
    </source>
</evidence>
<proteinExistence type="predicted"/>
<dbReference type="AlphaFoldDB" id="A0A1Q9E197"/>
<gene>
    <name evidence="1" type="ORF">AK812_SmicGene16056</name>
</gene>
<sequence length="203" mass="21778">MKCSGLAVSVQCFNDPFDCTAEGGLADLPLVMWVDLIPSGAGRCSNSRLVVLNATTGAFEQTLCRFPNLPADQCLNSCGINPADSSIYCVAGLNNRAAESNFARITCPLTGNDTFVPEGKICWLGSFPSVTSRAGDFNTRNDNFVFQATGLFQMPSIADFPGYTTQPPFNLVPNSTQVGSLNWQPEDLVVVNQLLGCWVKVHG</sequence>
<reference evidence="1 2" key="1">
    <citation type="submission" date="2016-02" db="EMBL/GenBank/DDBJ databases">
        <title>Genome analysis of coral dinoflagellate symbionts highlights evolutionary adaptations to a symbiotic lifestyle.</title>
        <authorList>
            <person name="Aranda M."/>
            <person name="Li Y."/>
            <person name="Liew Y.J."/>
            <person name="Baumgarten S."/>
            <person name="Simakov O."/>
            <person name="Wilson M."/>
            <person name="Piel J."/>
            <person name="Ashoor H."/>
            <person name="Bougouffa S."/>
            <person name="Bajic V.B."/>
            <person name="Ryu T."/>
            <person name="Ravasi T."/>
            <person name="Bayer T."/>
            <person name="Micklem G."/>
            <person name="Kim H."/>
            <person name="Bhak J."/>
            <person name="Lajeunesse T.C."/>
            <person name="Voolstra C.R."/>
        </authorList>
    </citation>
    <scope>NUCLEOTIDE SEQUENCE [LARGE SCALE GENOMIC DNA]</scope>
    <source>
        <strain evidence="1 2">CCMP2467</strain>
    </source>
</reference>